<dbReference type="InterPro" id="IPR024078">
    <property type="entry name" value="LmbE-like_dom_sf"/>
</dbReference>
<evidence type="ECO:0008006" key="2">
    <source>
        <dbReference type="Google" id="ProtNLM"/>
    </source>
</evidence>
<name>A0A644TQJ5_9ZZZZ</name>
<protein>
    <recommendedName>
        <fullName evidence="2">N-acetyl-alpha-D-glucosaminyl L-malate deacetylase 1</fullName>
    </recommendedName>
</protein>
<dbReference type="PANTHER" id="PTHR12993:SF11">
    <property type="entry name" value="N-ACETYLGLUCOSAMINYL-PHOSPHATIDYLINOSITOL DE-N-ACETYLASE"/>
    <property type="match status" value="1"/>
</dbReference>
<dbReference type="GO" id="GO:0016811">
    <property type="term" value="F:hydrolase activity, acting on carbon-nitrogen (but not peptide) bonds, in linear amides"/>
    <property type="evidence" value="ECO:0007669"/>
    <property type="project" value="TreeGrafter"/>
</dbReference>
<gene>
    <name evidence="1" type="ORF">SDC9_14622</name>
</gene>
<dbReference type="Pfam" id="PF02585">
    <property type="entry name" value="PIG-L"/>
    <property type="match status" value="1"/>
</dbReference>
<dbReference type="EMBL" id="VSSQ01000044">
    <property type="protein sequence ID" value="MPL68889.1"/>
    <property type="molecule type" value="Genomic_DNA"/>
</dbReference>
<dbReference type="PANTHER" id="PTHR12993">
    <property type="entry name" value="N-ACETYLGLUCOSAMINYL-PHOSPHATIDYLINOSITOL DE-N-ACETYLASE-RELATED"/>
    <property type="match status" value="1"/>
</dbReference>
<sequence length="222" mass="25298">MNNIIVIAPHPDDETLGCGGTILKHIAYGDNVYWLIVTSIDEQHGFSKEKVDQRNKEIEKVCKIYPFIDTFKLNIPTATLDQVSKGELVNKFGHIFNKVCPDIIYLPFKGDVHSDHKIVFDAAVSCTKWFRYSSIKRVLCYETISETDFGLDPTERNFFPNVFVDITPYLEKKLKAMKIYKSELGTHPFPRNEKVIRSLAMVRGAASGCDFAEAFVLLKEII</sequence>
<organism evidence="1">
    <name type="scientific">bioreactor metagenome</name>
    <dbReference type="NCBI Taxonomy" id="1076179"/>
    <lineage>
        <taxon>unclassified sequences</taxon>
        <taxon>metagenomes</taxon>
        <taxon>ecological metagenomes</taxon>
    </lineage>
</organism>
<comment type="caution">
    <text evidence="1">The sequence shown here is derived from an EMBL/GenBank/DDBJ whole genome shotgun (WGS) entry which is preliminary data.</text>
</comment>
<accession>A0A644TQJ5</accession>
<dbReference type="SUPFAM" id="SSF102588">
    <property type="entry name" value="LmbE-like"/>
    <property type="match status" value="1"/>
</dbReference>
<dbReference type="AlphaFoldDB" id="A0A644TQJ5"/>
<evidence type="ECO:0000313" key="1">
    <source>
        <dbReference type="EMBL" id="MPL68889.1"/>
    </source>
</evidence>
<reference evidence="1" key="1">
    <citation type="submission" date="2019-08" db="EMBL/GenBank/DDBJ databases">
        <authorList>
            <person name="Kucharzyk K."/>
            <person name="Murdoch R.W."/>
            <person name="Higgins S."/>
            <person name="Loffler F."/>
        </authorList>
    </citation>
    <scope>NUCLEOTIDE SEQUENCE</scope>
</reference>
<proteinExistence type="predicted"/>
<dbReference type="Gene3D" id="3.40.50.10320">
    <property type="entry name" value="LmbE-like"/>
    <property type="match status" value="1"/>
</dbReference>
<dbReference type="InterPro" id="IPR003737">
    <property type="entry name" value="GlcNAc_PI_deacetylase-related"/>
</dbReference>